<dbReference type="EMBL" id="UOGE01000066">
    <property type="protein sequence ID" value="VAX21402.1"/>
    <property type="molecule type" value="Genomic_DNA"/>
</dbReference>
<dbReference type="GO" id="GO:0005886">
    <property type="term" value="C:plasma membrane"/>
    <property type="evidence" value="ECO:0007669"/>
    <property type="project" value="UniProtKB-SubCell"/>
</dbReference>
<evidence type="ECO:0000259" key="7">
    <source>
        <dbReference type="PROSITE" id="PS50156"/>
    </source>
</evidence>
<name>A0A3B1C003_9ZZZZ</name>
<dbReference type="InterPro" id="IPR000731">
    <property type="entry name" value="SSD"/>
</dbReference>
<feature type="transmembrane region" description="Helical" evidence="6">
    <location>
        <begin position="557"/>
        <end position="581"/>
    </location>
</feature>
<feature type="transmembrane region" description="Helical" evidence="6">
    <location>
        <begin position="293"/>
        <end position="312"/>
    </location>
</feature>
<feature type="transmembrane region" description="Helical" evidence="6">
    <location>
        <begin position="267"/>
        <end position="287"/>
    </location>
</feature>
<comment type="subcellular location">
    <subcellularLocation>
        <location evidence="1">Cell membrane</location>
        <topology evidence="1">Multi-pass membrane protein</topology>
    </subcellularLocation>
</comment>
<dbReference type="SUPFAM" id="SSF82866">
    <property type="entry name" value="Multidrug efflux transporter AcrB transmembrane domain"/>
    <property type="match status" value="2"/>
</dbReference>
<feature type="domain" description="SSD" evidence="7">
    <location>
        <begin position="529"/>
        <end position="656"/>
    </location>
</feature>
<dbReference type="AlphaFoldDB" id="A0A3B1C003"/>
<dbReference type="InterPro" id="IPR004869">
    <property type="entry name" value="MMPL_dom"/>
</dbReference>
<dbReference type="PANTHER" id="PTHR33406">
    <property type="entry name" value="MEMBRANE PROTEIN MJ1562-RELATED"/>
    <property type="match status" value="1"/>
</dbReference>
<gene>
    <name evidence="8" type="ORF">MNBD_NITROSPINAE02-2085</name>
</gene>
<feature type="transmembrane region" description="Helical" evidence="6">
    <location>
        <begin position="194"/>
        <end position="215"/>
    </location>
</feature>
<evidence type="ECO:0000256" key="6">
    <source>
        <dbReference type="SAM" id="Phobius"/>
    </source>
</evidence>
<dbReference type="InterPro" id="IPR050545">
    <property type="entry name" value="Mycobact_MmpL"/>
</dbReference>
<dbReference type="PRINTS" id="PR00702">
    <property type="entry name" value="ACRIFLAVINRP"/>
</dbReference>
<evidence type="ECO:0000313" key="8">
    <source>
        <dbReference type="EMBL" id="VAX21402.1"/>
    </source>
</evidence>
<feature type="transmembrane region" description="Helical" evidence="6">
    <location>
        <begin position="221"/>
        <end position="246"/>
    </location>
</feature>
<feature type="transmembrane region" description="Helical" evidence="6">
    <location>
        <begin position="348"/>
        <end position="367"/>
    </location>
</feature>
<dbReference type="Pfam" id="PF03176">
    <property type="entry name" value="MMPL"/>
    <property type="match status" value="2"/>
</dbReference>
<keyword evidence="4 6" id="KW-1133">Transmembrane helix</keyword>
<sequence length="670" mass="72595">MIICGYFALGLTADNSIESFFIKSSDGARTYEKFLKEFGADEALGVGVCGGPEDKTVMQNLKDLSADLLKLPNAIEVISPARLIPGGVDPVEAKSMAKASGFLSPDGAAMLALVFFDNGVKNNRRKIYEETRRIKERWAPEFSCFHIAGHTVINAALDFSGEEVVKKYFPILLVFTVAMLFAMYRNIILIAAPLMITAFAQALTLGIIAISNVPFGLALTLIPTMVFIFTVASTIHICFHFLTLLHGDPMAEVDDVIQKTYDEKMGAVFYSLATTAAGFFSLALSLVEPIRNLGLFAGIGCLMILASVWIMLPSFLKRVKRESSHSAFVIIRWKGNLLEKVALDAIRFRYAIIVACVVIGAVSVGAFKSLPVNTNALEYFHDSSPVRQDVLWMEKNLAGISQVNLLIDATLPDNKKKIFIEALKGSKEVVSVITKKSLEGFDYPVMEASGRERIILQCVTGGKRSLDILLKEIDQAGKLAGTGNVKVTGLYPLILESQEEMIRTLTRSLGMAMVAIAVLLMFIARSVPLVMAVAIPNLTAVFTVFLFMRLLSIPIDLITVTIAAVVLGIAVDDTVHLLMSYRKHIATEKSSMLAIQKSIRQVGAPVIMTSVILGIGFLTFSTSSFLPIAEFGVLMCAAIFTALVLDLVATPAMLYVADAIFPMTGAGGGA</sequence>
<reference evidence="8" key="1">
    <citation type="submission" date="2018-06" db="EMBL/GenBank/DDBJ databases">
        <authorList>
            <person name="Zhirakovskaya E."/>
        </authorList>
    </citation>
    <scope>NUCLEOTIDE SEQUENCE</scope>
</reference>
<keyword evidence="5 6" id="KW-0472">Membrane</keyword>
<evidence type="ECO:0000256" key="1">
    <source>
        <dbReference type="ARBA" id="ARBA00004651"/>
    </source>
</evidence>
<evidence type="ECO:0000256" key="2">
    <source>
        <dbReference type="ARBA" id="ARBA00022475"/>
    </source>
</evidence>
<keyword evidence="2" id="KW-1003">Cell membrane</keyword>
<protein>
    <submittedName>
        <fullName evidence="8">Exporter protein, RND family</fullName>
    </submittedName>
</protein>
<feature type="transmembrane region" description="Helical" evidence="6">
    <location>
        <begin position="602"/>
        <end position="620"/>
    </location>
</feature>
<dbReference type="PANTHER" id="PTHR33406:SF12">
    <property type="entry name" value="BLR2997 PROTEIN"/>
    <property type="match status" value="1"/>
</dbReference>
<proteinExistence type="predicted"/>
<dbReference type="PROSITE" id="PS50156">
    <property type="entry name" value="SSD"/>
    <property type="match status" value="1"/>
</dbReference>
<evidence type="ECO:0000256" key="3">
    <source>
        <dbReference type="ARBA" id="ARBA00022692"/>
    </source>
</evidence>
<accession>A0A3B1C003</accession>
<evidence type="ECO:0000256" key="5">
    <source>
        <dbReference type="ARBA" id="ARBA00023136"/>
    </source>
</evidence>
<dbReference type="InterPro" id="IPR001036">
    <property type="entry name" value="Acrflvin-R"/>
</dbReference>
<evidence type="ECO:0000256" key="4">
    <source>
        <dbReference type="ARBA" id="ARBA00022989"/>
    </source>
</evidence>
<keyword evidence="3 6" id="KW-0812">Transmembrane</keyword>
<feature type="transmembrane region" description="Helical" evidence="6">
    <location>
        <begin position="632"/>
        <end position="656"/>
    </location>
</feature>
<organism evidence="8">
    <name type="scientific">hydrothermal vent metagenome</name>
    <dbReference type="NCBI Taxonomy" id="652676"/>
    <lineage>
        <taxon>unclassified sequences</taxon>
        <taxon>metagenomes</taxon>
        <taxon>ecological metagenomes</taxon>
    </lineage>
</organism>
<dbReference type="GO" id="GO:0022857">
    <property type="term" value="F:transmembrane transporter activity"/>
    <property type="evidence" value="ECO:0007669"/>
    <property type="project" value="InterPro"/>
</dbReference>
<dbReference type="Gene3D" id="1.20.1640.10">
    <property type="entry name" value="Multidrug efflux transporter AcrB transmembrane domain"/>
    <property type="match status" value="2"/>
</dbReference>